<evidence type="ECO:0000313" key="5">
    <source>
        <dbReference type="Proteomes" id="UP000317043"/>
    </source>
</evidence>
<feature type="transmembrane region" description="Helical" evidence="1">
    <location>
        <begin position="184"/>
        <end position="204"/>
    </location>
</feature>
<sequence>MAYGCLDKDLIQDNSRQFRRLIPWLRFRRDRALLPWDLPMIEHLNHGQLTLPIAFAISMTGSALGLLLARHARRQETRWRRVPWLIGAAFAIGGTGVWVMHFVAMLDFAVRGAVILYDPWTTLLSALIAVAVVACGLFVIGLGRYTRGKLAGAGIVTGLGIAAMHYMGMAAIRSDIQLSHRTEYVLAAVVIAIVAATAALWLAWRLQRAVAMWLGAIVMALAVNLMHYTAMFGLEVGDRVSGPLNGTSAMSLVIPMGTLTAIVLIILVFMVVIIPTEKELLAEQTRITSMAQRADHTPAPPPQRRRPSPYRTGVHR</sequence>
<keyword evidence="1" id="KW-0472">Membrane</keyword>
<evidence type="ECO:0000256" key="2">
    <source>
        <dbReference type="SAM" id="MobiDB-lite"/>
    </source>
</evidence>
<feature type="transmembrane region" description="Helical" evidence="1">
    <location>
        <begin position="211"/>
        <end position="232"/>
    </location>
</feature>
<dbReference type="PANTHER" id="PTHR35152:SF1">
    <property type="entry name" value="DOMAIN SIGNALLING PROTEIN, PUTATIVE (AFU_ORTHOLOGUE AFUA_5G11310)-RELATED"/>
    <property type="match status" value="1"/>
</dbReference>
<dbReference type="OrthoDB" id="3763366at2"/>
<protein>
    <submittedName>
        <fullName evidence="4">NO-binding membrane sensor protein with MHYT domain</fullName>
    </submittedName>
</protein>
<dbReference type="PANTHER" id="PTHR35152">
    <property type="entry name" value="DOMAIN SIGNALLING PROTEIN, PUTATIVE (AFU_ORTHOLOGUE AFUA_5G11310)-RELATED"/>
    <property type="match status" value="1"/>
</dbReference>
<organism evidence="4 5">
    <name type="scientific">Stackebrandtia endophytica</name>
    <dbReference type="NCBI Taxonomy" id="1496996"/>
    <lineage>
        <taxon>Bacteria</taxon>
        <taxon>Bacillati</taxon>
        <taxon>Actinomycetota</taxon>
        <taxon>Actinomycetes</taxon>
        <taxon>Glycomycetales</taxon>
        <taxon>Glycomycetaceae</taxon>
        <taxon>Stackebrandtia</taxon>
    </lineage>
</organism>
<name>A0A543AZF2_9ACTN</name>
<evidence type="ECO:0000259" key="3">
    <source>
        <dbReference type="PROSITE" id="PS50924"/>
    </source>
</evidence>
<dbReference type="InterPro" id="IPR005330">
    <property type="entry name" value="MHYT_dom"/>
</dbReference>
<feature type="transmembrane region" description="Helical" evidence="1">
    <location>
        <begin position="123"/>
        <end position="143"/>
    </location>
</feature>
<feature type="compositionally biased region" description="Basic residues" evidence="2">
    <location>
        <begin position="303"/>
        <end position="316"/>
    </location>
</feature>
<dbReference type="Proteomes" id="UP000317043">
    <property type="component" value="Unassembled WGS sequence"/>
</dbReference>
<dbReference type="AlphaFoldDB" id="A0A543AZF2"/>
<proteinExistence type="predicted"/>
<feature type="transmembrane region" description="Helical" evidence="1">
    <location>
        <begin position="150"/>
        <end position="172"/>
    </location>
</feature>
<gene>
    <name evidence="4" type="ORF">FB566_3515</name>
</gene>
<dbReference type="GO" id="GO:0016020">
    <property type="term" value="C:membrane"/>
    <property type="evidence" value="ECO:0007669"/>
    <property type="project" value="UniProtKB-UniRule"/>
</dbReference>
<accession>A0A543AZF2</accession>
<feature type="transmembrane region" description="Helical" evidence="1">
    <location>
        <begin position="49"/>
        <end position="70"/>
    </location>
</feature>
<reference evidence="4 5" key="1">
    <citation type="submission" date="2019-06" db="EMBL/GenBank/DDBJ databases">
        <title>Sequencing the genomes of 1000 actinobacteria strains.</title>
        <authorList>
            <person name="Klenk H.-P."/>
        </authorList>
    </citation>
    <scope>NUCLEOTIDE SEQUENCE [LARGE SCALE GENOMIC DNA]</scope>
    <source>
        <strain evidence="4 5">DSM 45928</strain>
    </source>
</reference>
<evidence type="ECO:0000256" key="1">
    <source>
        <dbReference type="PROSITE-ProRule" id="PRU00244"/>
    </source>
</evidence>
<dbReference type="EMBL" id="VFOW01000001">
    <property type="protein sequence ID" value="TQL77941.1"/>
    <property type="molecule type" value="Genomic_DNA"/>
</dbReference>
<dbReference type="InParanoid" id="A0A543AZF2"/>
<keyword evidence="1" id="KW-0812">Transmembrane</keyword>
<feature type="transmembrane region" description="Helical" evidence="1">
    <location>
        <begin position="252"/>
        <end position="274"/>
    </location>
</feature>
<keyword evidence="5" id="KW-1185">Reference proteome</keyword>
<keyword evidence="1" id="KW-1133">Transmembrane helix</keyword>
<feature type="region of interest" description="Disordered" evidence="2">
    <location>
        <begin position="291"/>
        <end position="316"/>
    </location>
</feature>
<feature type="domain" description="MHYT" evidence="3">
    <location>
        <begin position="46"/>
        <end position="237"/>
    </location>
</feature>
<dbReference type="PROSITE" id="PS50924">
    <property type="entry name" value="MHYT"/>
    <property type="match status" value="1"/>
</dbReference>
<dbReference type="Pfam" id="PF03707">
    <property type="entry name" value="MHYT"/>
    <property type="match status" value="2"/>
</dbReference>
<comment type="caution">
    <text evidence="4">The sequence shown here is derived from an EMBL/GenBank/DDBJ whole genome shotgun (WGS) entry which is preliminary data.</text>
</comment>
<evidence type="ECO:0000313" key="4">
    <source>
        <dbReference type="EMBL" id="TQL77941.1"/>
    </source>
</evidence>
<feature type="transmembrane region" description="Helical" evidence="1">
    <location>
        <begin position="82"/>
        <end position="103"/>
    </location>
</feature>